<sequence>MNYIYITASFYLMLLLLVMVGQSVQALPLLNTDDAQIVDPQHCQLEIGQQFYQGQHTELAVTPACNIMGAFELGIPLSVDAGQSSYAVQVKKTLFSAEDRFAIAASAHWQPNQQHHGQGWQFNLPLTVSAIAGWQFDANLGFNHESKEDETTWGVASSYEFNPSHQMSMELFKNQPGRPRAQAVYHYNVVPDNLSLHAAYGYPLKSEDKPWVGVGMSWVMATR</sequence>
<dbReference type="AlphaFoldDB" id="A0A4R1XQF1"/>
<gene>
    <name evidence="1" type="ORF">EC844_11397</name>
</gene>
<dbReference type="EMBL" id="SLVJ01000013">
    <property type="protein sequence ID" value="TCM66497.1"/>
    <property type="molecule type" value="Genomic_DNA"/>
</dbReference>
<name>A0A4R1XQF1_ACICA</name>
<comment type="caution">
    <text evidence="1">The sequence shown here is derived from an EMBL/GenBank/DDBJ whole genome shotgun (WGS) entry which is preliminary data.</text>
</comment>
<reference evidence="1 2" key="1">
    <citation type="submission" date="2019-03" db="EMBL/GenBank/DDBJ databases">
        <title>Genomic analyses of the natural microbiome of Caenorhabditis elegans.</title>
        <authorList>
            <person name="Samuel B."/>
        </authorList>
    </citation>
    <scope>NUCLEOTIDE SEQUENCE [LARGE SCALE GENOMIC DNA]</scope>
    <source>
        <strain evidence="1 2">JUb89</strain>
    </source>
</reference>
<keyword evidence="2" id="KW-1185">Reference proteome</keyword>
<dbReference type="Proteomes" id="UP000294963">
    <property type="component" value="Unassembled WGS sequence"/>
</dbReference>
<organism evidence="1 2">
    <name type="scientific">Acinetobacter calcoaceticus</name>
    <dbReference type="NCBI Taxonomy" id="471"/>
    <lineage>
        <taxon>Bacteria</taxon>
        <taxon>Pseudomonadati</taxon>
        <taxon>Pseudomonadota</taxon>
        <taxon>Gammaproteobacteria</taxon>
        <taxon>Moraxellales</taxon>
        <taxon>Moraxellaceae</taxon>
        <taxon>Acinetobacter</taxon>
        <taxon>Acinetobacter calcoaceticus/baumannii complex</taxon>
    </lineage>
</organism>
<proteinExistence type="predicted"/>
<protein>
    <submittedName>
        <fullName evidence="1">Uncharacterized protein</fullName>
    </submittedName>
</protein>
<evidence type="ECO:0000313" key="1">
    <source>
        <dbReference type="EMBL" id="TCM66497.1"/>
    </source>
</evidence>
<accession>A0A4R1XQF1</accession>
<dbReference type="OrthoDB" id="6689921at2"/>
<evidence type="ECO:0000313" key="2">
    <source>
        <dbReference type="Proteomes" id="UP000294963"/>
    </source>
</evidence>